<dbReference type="EMBL" id="JAVDTL010000002">
    <property type="protein sequence ID" value="MDR6766695.1"/>
    <property type="molecule type" value="Genomic_DNA"/>
</dbReference>
<sequence length="197" mass="21138">MLVLGAGAGLSPRRARYFSLLRQRKVPKRKATPSLRPLRCAKGQTCVESVAGCAVELALRCARRSDSHGESVHEARALRRACHPATAPPQAQPAGVGQPNIQTAEQPNSRTAEQPNSRTAIRAIAALGLARAARGACARESGPSEAKARVEVLPPLPLWMRRGAQGLADQGSRLSERSETERVRARPRQTRAPQVAP</sequence>
<feature type="compositionally biased region" description="Polar residues" evidence="1">
    <location>
        <begin position="99"/>
        <end position="116"/>
    </location>
</feature>
<gene>
    <name evidence="2" type="ORF">J2W88_001960</name>
    <name evidence="3" type="ORF">J2W93_001195</name>
</gene>
<dbReference type="Proteomes" id="UP001249076">
    <property type="component" value="Unassembled WGS sequence"/>
</dbReference>
<evidence type="ECO:0000256" key="1">
    <source>
        <dbReference type="SAM" id="MobiDB-lite"/>
    </source>
</evidence>
<feature type="region of interest" description="Disordered" evidence="1">
    <location>
        <begin position="163"/>
        <end position="197"/>
    </location>
</feature>
<accession>A0AAJ2F0L9</accession>
<protein>
    <submittedName>
        <fullName evidence="2">Uncharacterized protein</fullName>
    </submittedName>
</protein>
<evidence type="ECO:0000313" key="4">
    <source>
        <dbReference type="Proteomes" id="UP001249076"/>
    </source>
</evidence>
<comment type="caution">
    <text evidence="2">The sequence shown here is derived from an EMBL/GenBank/DDBJ whole genome shotgun (WGS) entry which is preliminary data.</text>
</comment>
<dbReference type="AlphaFoldDB" id="A0AAJ2F0L9"/>
<proteinExistence type="predicted"/>
<keyword evidence="4" id="KW-1185">Reference proteome</keyword>
<feature type="region of interest" description="Disordered" evidence="1">
    <location>
        <begin position="82"/>
        <end position="116"/>
    </location>
</feature>
<name>A0AAJ2F0L9_ACIDE</name>
<dbReference type="Proteomes" id="UP001253458">
    <property type="component" value="Unassembled WGS sequence"/>
</dbReference>
<organism evidence="2 5">
    <name type="scientific">Acidovorax delafieldii</name>
    <name type="common">Pseudomonas delafieldii</name>
    <dbReference type="NCBI Taxonomy" id="47920"/>
    <lineage>
        <taxon>Bacteria</taxon>
        <taxon>Pseudomonadati</taxon>
        <taxon>Pseudomonadota</taxon>
        <taxon>Betaproteobacteria</taxon>
        <taxon>Burkholderiales</taxon>
        <taxon>Comamonadaceae</taxon>
        <taxon>Acidovorax</taxon>
    </lineage>
</organism>
<dbReference type="EMBL" id="JAVDTS010000002">
    <property type="protein sequence ID" value="MDR6836367.1"/>
    <property type="molecule type" value="Genomic_DNA"/>
</dbReference>
<evidence type="ECO:0000313" key="2">
    <source>
        <dbReference type="EMBL" id="MDR6766695.1"/>
    </source>
</evidence>
<reference evidence="2 4" key="1">
    <citation type="submission" date="2023-07" db="EMBL/GenBank/DDBJ databases">
        <title>Sorghum-associated microbial communities from plants grown in Nebraska, USA.</title>
        <authorList>
            <person name="Schachtman D."/>
        </authorList>
    </citation>
    <scope>NUCLEOTIDE SEQUENCE</scope>
    <source>
        <strain evidence="3 4">BE105</strain>
        <strain evidence="2">BE69</strain>
    </source>
</reference>
<evidence type="ECO:0000313" key="5">
    <source>
        <dbReference type="Proteomes" id="UP001253458"/>
    </source>
</evidence>
<evidence type="ECO:0000313" key="3">
    <source>
        <dbReference type="EMBL" id="MDR6836367.1"/>
    </source>
</evidence>
<feature type="compositionally biased region" description="Basic and acidic residues" evidence="1">
    <location>
        <begin position="174"/>
        <end position="184"/>
    </location>
</feature>